<gene>
    <name evidence="1" type="ORF">JAAARDRAFT_88395</name>
</gene>
<feature type="non-terminal residue" evidence="1">
    <location>
        <position position="102"/>
    </location>
</feature>
<dbReference type="InParanoid" id="A0A067PP61"/>
<dbReference type="HOGENOM" id="CLU_2085387_0_0_1"/>
<evidence type="ECO:0000313" key="1">
    <source>
        <dbReference type="EMBL" id="KDQ53087.1"/>
    </source>
</evidence>
<feature type="non-terminal residue" evidence="1">
    <location>
        <position position="1"/>
    </location>
</feature>
<accession>A0A067PP61</accession>
<evidence type="ECO:0000313" key="2">
    <source>
        <dbReference type="Proteomes" id="UP000027265"/>
    </source>
</evidence>
<dbReference type="AlphaFoldDB" id="A0A067PP61"/>
<dbReference type="InterPro" id="IPR040521">
    <property type="entry name" value="KDZ"/>
</dbReference>
<dbReference type="STRING" id="933084.A0A067PP61"/>
<organism evidence="1 2">
    <name type="scientific">Jaapia argillacea MUCL 33604</name>
    <dbReference type="NCBI Taxonomy" id="933084"/>
    <lineage>
        <taxon>Eukaryota</taxon>
        <taxon>Fungi</taxon>
        <taxon>Dikarya</taxon>
        <taxon>Basidiomycota</taxon>
        <taxon>Agaricomycotina</taxon>
        <taxon>Agaricomycetes</taxon>
        <taxon>Agaricomycetidae</taxon>
        <taxon>Jaapiales</taxon>
        <taxon>Jaapiaceae</taxon>
        <taxon>Jaapia</taxon>
    </lineage>
</organism>
<protein>
    <submittedName>
        <fullName evidence="1">Uncharacterized protein</fullName>
    </submittedName>
</protein>
<reference evidence="2" key="1">
    <citation type="journal article" date="2014" name="Proc. Natl. Acad. Sci. U.S.A.">
        <title>Extensive sampling of basidiomycete genomes demonstrates inadequacy of the white-rot/brown-rot paradigm for wood decay fungi.</title>
        <authorList>
            <person name="Riley R."/>
            <person name="Salamov A.A."/>
            <person name="Brown D.W."/>
            <person name="Nagy L.G."/>
            <person name="Floudas D."/>
            <person name="Held B.W."/>
            <person name="Levasseur A."/>
            <person name="Lombard V."/>
            <person name="Morin E."/>
            <person name="Otillar R."/>
            <person name="Lindquist E.A."/>
            <person name="Sun H."/>
            <person name="LaButti K.M."/>
            <person name="Schmutz J."/>
            <person name="Jabbour D."/>
            <person name="Luo H."/>
            <person name="Baker S.E."/>
            <person name="Pisabarro A.G."/>
            <person name="Walton J.D."/>
            <person name="Blanchette R.A."/>
            <person name="Henrissat B."/>
            <person name="Martin F."/>
            <person name="Cullen D."/>
            <person name="Hibbett D.S."/>
            <person name="Grigoriev I.V."/>
        </authorList>
    </citation>
    <scope>NUCLEOTIDE SEQUENCE [LARGE SCALE GENOMIC DNA]</scope>
    <source>
        <strain evidence="2">MUCL 33604</strain>
    </source>
</reference>
<keyword evidence="2" id="KW-1185">Reference proteome</keyword>
<sequence length="102" mass="11939">LNYLVGAGRTDAETPEWAWWAIQPISSSTKEMGPGAWHDTMVDYWGYWNWQKFLVNAHKEHQVQQDVFQTFSKGLEPSSVSTWQGMAEMWEQDQTKPNLYEL</sequence>
<dbReference type="OrthoDB" id="3257768at2759"/>
<name>A0A067PP61_9AGAM</name>
<dbReference type="EMBL" id="KL197736">
    <property type="protein sequence ID" value="KDQ53087.1"/>
    <property type="molecule type" value="Genomic_DNA"/>
</dbReference>
<dbReference type="Proteomes" id="UP000027265">
    <property type="component" value="Unassembled WGS sequence"/>
</dbReference>
<dbReference type="Pfam" id="PF18758">
    <property type="entry name" value="KDZ"/>
    <property type="match status" value="1"/>
</dbReference>
<proteinExistence type="predicted"/>